<dbReference type="OrthoDB" id="5566900at2"/>
<dbReference type="InterPro" id="IPR029063">
    <property type="entry name" value="SAM-dependent_MTases_sf"/>
</dbReference>
<dbReference type="EMBL" id="PVNK01000234">
    <property type="protein sequence ID" value="PRP91644.1"/>
    <property type="molecule type" value="Genomic_DNA"/>
</dbReference>
<dbReference type="Proteomes" id="UP000237968">
    <property type="component" value="Unassembled WGS sequence"/>
</dbReference>
<evidence type="ECO:0000313" key="2">
    <source>
        <dbReference type="Proteomes" id="UP000237968"/>
    </source>
</evidence>
<organism evidence="1 2">
    <name type="scientific">Enhygromyxa salina</name>
    <dbReference type="NCBI Taxonomy" id="215803"/>
    <lineage>
        <taxon>Bacteria</taxon>
        <taxon>Pseudomonadati</taxon>
        <taxon>Myxococcota</taxon>
        <taxon>Polyangia</taxon>
        <taxon>Nannocystales</taxon>
        <taxon>Nannocystaceae</taxon>
        <taxon>Enhygromyxa</taxon>
    </lineage>
</organism>
<accession>A0A2S9XFJ9</accession>
<comment type="caution">
    <text evidence="1">The sequence shown here is derived from an EMBL/GenBank/DDBJ whole genome shotgun (WGS) entry which is preliminary data.</text>
</comment>
<dbReference type="Gene3D" id="3.40.50.150">
    <property type="entry name" value="Vaccinia Virus protein VP39"/>
    <property type="match status" value="1"/>
</dbReference>
<dbReference type="SUPFAM" id="SSF53335">
    <property type="entry name" value="S-adenosyl-L-methionine-dependent methyltransferases"/>
    <property type="match status" value="1"/>
</dbReference>
<protein>
    <submittedName>
        <fullName evidence="1">Uncharacterized protein</fullName>
    </submittedName>
</protein>
<name>A0A2S9XFJ9_9BACT</name>
<dbReference type="AlphaFoldDB" id="A0A2S9XFJ9"/>
<reference evidence="1 2" key="1">
    <citation type="submission" date="2018-03" db="EMBL/GenBank/DDBJ databases">
        <title>Draft Genome Sequences of the Obligatory Marine Myxobacteria Enhygromyxa salina SWB005.</title>
        <authorList>
            <person name="Poehlein A."/>
            <person name="Moghaddam J.A."/>
            <person name="Harms H."/>
            <person name="Alanjari M."/>
            <person name="Koenig G.M."/>
            <person name="Daniel R."/>
            <person name="Schaeberle T.F."/>
        </authorList>
    </citation>
    <scope>NUCLEOTIDE SEQUENCE [LARGE SCALE GENOMIC DNA]</scope>
    <source>
        <strain evidence="1 2">SWB005</strain>
    </source>
</reference>
<keyword evidence="2" id="KW-1185">Reference proteome</keyword>
<evidence type="ECO:0000313" key="1">
    <source>
        <dbReference type="EMBL" id="PRP91644.1"/>
    </source>
</evidence>
<sequence length="215" mass="24247">MSEVRLPTAVVEQSASMYRVMSARCRDTSLETFHESDWLAWLEGCADDSHDLILGDLIVRILPDEVLGPLFVELRRVLRPGGSLCLRMHIVRERQAVDPAALLERYQSLRLFDEWVVDRLFFSLSEGFFDVDTGLVDVAAMTEALTAVAPKQALVELFAAKWGALPLSYHVRSEARLRALAGPGLTPRILPCQYLLPDTLHLVEWKRRATSSESR</sequence>
<proteinExistence type="predicted"/>
<gene>
    <name evidence="1" type="ORF">ENSA5_54040</name>
</gene>
<dbReference type="RefSeq" id="WP_106394616.1">
    <property type="nucleotide sequence ID" value="NZ_PVNK01000234.1"/>
</dbReference>